<dbReference type="Pfam" id="PF00024">
    <property type="entry name" value="PAN_1"/>
    <property type="match status" value="1"/>
</dbReference>
<name>A0A9P4TBN3_CURKU</name>
<evidence type="ECO:0000259" key="3">
    <source>
        <dbReference type="SMART" id="SM00223"/>
    </source>
</evidence>
<keyword evidence="5" id="KW-1185">Reference proteome</keyword>
<dbReference type="Proteomes" id="UP000801428">
    <property type="component" value="Unassembled WGS sequence"/>
</dbReference>
<dbReference type="InterPro" id="IPR003609">
    <property type="entry name" value="Pan_app"/>
</dbReference>
<keyword evidence="2" id="KW-1015">Disulfide bond</keyword>
<protein>
    <recommendedName>
        <fullName evidence="3">Apple domain-containing protein</fullName>
    </recommendedName>
</protein>
<gene>
    <name evidence="4" type="ORF">E8E13_007443</name>
</gene>
<dbReference type="Gene3D" id="3.50.4.10">
    <property type="entry name" value="Hepatocyte Growth Factor"/>
    <property type="match status" value="2"/>
</dbReference>
<keyword evidence="1" id="KW-0677">Repeat</keyword>
<dbReference type="EMBL" id="SWKU01000017">
    <property type="protein sequence ID" value="KAF2999426.1"/>
    <property type="molecule type" value="Genomic_DNA"/>
</dbReference>
<comment type="caution">
    <text evidence="4">The sequence shown here is derived from an EMBL/GenBank/DDBJ whole genome shotgun (WGS) entry which is preliminary data.</text>
</comment>
<dbReference type="SMART" id="SM00223">
    <property type="entry name" value="APPLE"/>
    <property type="match status" value="2"/>
</dbReference>
<dbReference type="Pfam" id="PF14295">
    <property type="entry name" value="PAN_4"/>
    <property type="match status" value="1"/>
</dbReference>
<organism evidence="4 5">
    <name type="scientific">Curvularia kusanoi</name>
    <name type="common">Cochliobolus kusanoi</name>
    <dbReference type="NCBI Taxonomy" id="90978"/>
    <lineage>
        <taxon>Eukaryota</taxon>
        <taxon>Fungi</taxon>
        <taxon>Dikarya</taxon>
        <taxon>Ascomycota</taxon>
        <taxon>Pezizomycotina</taxon>
        <taxon>Dothideomycetes</taxon>
        <taxon>Pleosporomycetidae</taxon>
        <taxon>Pleosporales</taxon>
        <taxon>Pleosporineae</taxon>
        <taxon>Pleosporaceae</taxon>
        <taxon>Curvularia</taxon>
    </lineage>
</organism>
<dbReference type="GO" id="GO:0006508">
    <property type="term" value="P:proteolysis"/>
    <property type="evidence" value="ECO:0007669"/>
    <property type="project" value="InterPro"/>
</dbReference>
<dbReference type="InterPro" id="IPR000177">
    <property type="entry name" value="Apple"/>
</dbReference>
<evidence type="ECO:0000256" key="2">
    <source>
        <dbReference type="ARBA" id="ARBA00023157"/>
    </source>
</evidence>
<accession>A0A9P4TBN3</accession>
<dbReference type="OrthoDB" id="3788364at2759"/>
<reference evidence="4" key="1">
    <citation type="submission" date="2019-04" db="EMBL/GenBank/DDBJ databases">
        <title>Sequencing of skin fungus with MAO and IRED activity.</title>
        <authorList>
            <person name="Marsaioli A.J."/>
            <person name="Bonatto J.M.C."/>
            <person name="Reis Junior O."/>
        </authorList>
    </citation>
    <scope>NUCLEOTIDE SEQUENCE</scope>
    <source>
        <strain evidence="4">30M1</strain>
    </source>
</reference>
<evidence type="ECO:0000313" key="4">
    <source>
        <dbReference type="EMBL" id="KAF2999426.1"/>
    </source>
</evidence>
<proteinExistence type="predicted"/>
<evidence type="ECO:0000313" key="5">
    <source>
        <dbReference type="Proteomes" id="UP000801428"/>
    </source>
</evidence>
<feature type="domain" description="Apple" evidence="3">
    <location>
        <begin position="45"/>
        <end position="113"/>
    </location>
</feature>
<feature type="domain" description="Apple" evidence="3">
    <location>
        <begin position="142"/>
        <end position="209"/>
    </location>
</feature>
<evidence type="ECO:0000256" key="1">
    <source>
        <dbReference type="ARBA" id="ARBA00022737"/>
    </source>
</evidence>
<sequence length="333" mass="34543">MVNPLHALTHVLRAVGPCPANPTCPQDDQCTIDYAVNGVTEQISCGTDMYGGDLRVVQAATLAICMRQCSISPGCVGAAYRTDNNCYLKDSLTRTEANPNVTAIRVTGGTPSQPPPALCPTGYSCPEDDGCSTTNGARTLKLQCGVDYYGGDLDNIPTNTIEACSQACLANPECVAASFVGGKLNGVCYMKRTKEAQTDTSSVDGLFLADAFVAPSPSPSPSASASSPPASSASAPAPLSTCSVTGQVKNGVVYANYNNGNLAACKVSCQNYSRAGRSCRVFALNPTTSVCTLSLGTVPPLFDQAFTPSPSGAQWYTNNPGSAQYWYASTCVV</sequence>
<dbReference type="AlphaFoldDB" id="A0A9P4TBN3"/>
<dbReference type="GO" id="GO:0005576">
    <property type="term" value="C:extracellular region"/>
    <property type="evidence" value="ECO:0007669"/>
    <property type="project" value="InterPro"/>
</dbReference>